<dbReference type="PROSITE" id="PS01010">
    <property type="entry name" value="CRISP_2"/>
    <property type="match status" value="2"/>
</dbReference>
<dbReference type="SUPFAM" id="SSF55797">
    <property type="entry name" value="PR-1-like"/>
    <property type="match status" value="2"/>
</dbReference>
<feature type="domain" description="SCP" evidence="7">
    <location>
        <begin position="24"/>
        <end position="157"/>
    </location>
</feature>
<dbReference type="Proteomes" id="UP000222542">
    <property type="component" value="Unassembled WGS sequence"/>
</dbReference>
<dbReference type="GO" id="GO:0098542">
    <property type="term" value="P:defense response to other organism"/>
    <property type="evidence" value="ECO:0007669"/>
    <property type="project" value="UniProtKB-ARBA"/>
</dbReference>
<dbReference type="SMR" id="A0A2G2Y3S2"/>
<feature type="signal peptide" evidence="6">
    <location>
        <begin position="1"/>
        <end position="22"/>
    </location>
</feature>
<evidence type="ECO:0000256" key="3">
    <source>
        <dbReference type="ARBA" id="ARBA00022821"/>
    </source>
</evidence>
<keyword evidence="9" id="KW-1185">Reference proteome</keyword>
<comment type="caution">
    <text evidence="8">The sequence shown here is derived from an EMBL/GenBank/DDBJ whole genome shotgun (WGS) entry which is preliminary data.</text>
</comment>
<evidence type="ECO:0000313" key="8">
    <source>
        <dbReference type="EMBL" id="PHT64211.1"/>
    </source>
</evidence>
<dbReference type="Pfam" id="PF00188">
    <property type="entry name" value="CAP"/>
    <property type="match status" value="2"/>
</dbReference>
<dbReference type="CDD" id="cd05381">
    <property type="entry name" value="CAP_PR-1"/>
    <property type="match status" value="2"/>
</dbReference>
<protein>
    <submittedName>
        <fullName evidence="8">Basic form of pathogenesis-related protein 1</fullName>
    </submittedName>
</protein>
<dbReference type="AlphaFoldDB" id="A0A2G2Y3S2"/>
<gene>
    <name evidence="8" type="ORF">T459_31881</name>
</gene>
<dbReference type="InterPro" id="IPR014044">
    <property type="entry name" value="CAP_dom"/>
</dbReference>
<dbReference type="PANTHER" id="PTHR10334">
    <property type="entry name" value="CYSTEINE-RICH SECRETORY PROTEIN-RELATED"/>
    <property type="match status" value="1"/>
</dbReference>
<evidence type="ECO:0000256" key="1">
    <source>
        <dbReference type="ARBA" id="ARBA00009923"/>
    </source>
</evidence>
<dbReference type="EMBL" id="AYRZ02000017">
    <property type="protein sequence ID" value="PHT64211.1"/>
    <property type="molecule type" value="Genomic_DNA"/>
</dbReference>
<evidence type="ECO:0000256" key="5">
    <source>
        <dbReference type="ARBA" id="ARBA00023265"/>
    </source>
</evidence>
<dbReference type="OMA" id="YYPASAK"/>
<dbReference type="PROSITE" id="PS01009">
    <property type="entry name" value="CRISP_1"/>
    <property type="match status" value="2"/>
</dbReference>
<dbReference type="InterPro" id="IPR001283">
    <property type="entry name" value="CRISP-related"/>
</dbReference>
<reference evidence="8 9" key="1">
    <citation type="journal article" date="2014" name="Nat. Genet.">
        <title>Genome sequence of the hot pepper provides insights into the evolution of pungency in Capsicum species.</title>
        <authorList>
            <person name="Kim S."/>
            <person name="Park M."/>
            <person name="Yeom S.I."/>
            <person name="Kim Y.M."/>
            <person name="Lee J.M."/>
            <person name="Lee H.A."/>
            <person name="Seo E."/>
            <person name="Choi J."/>
            <person name="Cheong K."/>
            <person name="Kim K.T."/>
            <person name="Jung K."/>
            <person name="Lee G.W."/>
            <person name="Oh S.K."/>
            <person name="Bae C."/>
            <person name="Kim S.B."/>
            <person name="Lee H.Y."/>
            <person name="Kim S.Y."/>
            <person name="Kim M.S."/>
            <person name="Kang B.C."/>
            <person name="Jo Y.D."/>
            <person name="Yang H.B."/>
            <person name="Jeong H.J."/>
            <person name="Kang W.H."/>
            <person name="Kwon J.K."/>
            <person name="Shin C."/>
            <person name="Lim J.Y."/>
            <person name="Park J.H."/>
            <person name="Huh J.H."/>
            <person name="Kim J.S."/>
            <person name="Kim B.D."/>
            <person name="Cohen O."/>
            <person name="Paran I."/>
            <person name="Suh M.C."/>
            <person name="Lee S.B."/>
            <person name="Kim Y.K."/>
            <person name="Shin Y."/>
            <person name="Noh S.J."/>
            <person name="Park J."/>
            <person name="Seo Y.S."/>
            <person name="Kwon S.Y."/>
            <person name="Kim H.A."/>
            <person name="Park J.M."/>
            <person name="Kim H.J."/>
            <person name="Choi S.B."/>
            <person name="Bosland P.W."/>
            <person name="Reeves G."/>
            <person name="Jo S.H."/>
            <person name="Lee B.W."/>
            <person name="Cho H.T."/>
            <person name="Choi H.S."/>
            <person name="Lee M.S."/>
            <person name="Yu Y."/>
            <person name="Do Choi Y."/>
            <person name="Park B.S."/>
            <person name="van Deynze A."/>
            <person name="Ashrafi H."/>
            <person name="Hill T."/>
            <person name="Kim W.T."/>
            <person name="Pai H.S."/>
            <person name="Ahn H.K."/>
            <person name="Yeam I."/>
            <person name="Giovannoni J.J."/>
            <person name="Rose J.K."/>
            <person name="Sorensen I."/>
            <person name="Lee S.J."/>
            <person name="Kim R.W."/>
            <person name="Choi I.Y."/>
            <person name="Choi B.S."/>
            <person name="Lim J.S."/>
            <person name="Lee Y.H."/>
            <person name="Choi D."/>
        </authorList>
    </citation>
    <scope>NUCLEOTIDE SEQUENCE [LARGE SCALE GENOMIC DNA]</scope>
    <source>
        <strain evidence="9">cv. CM334</strain>
    </source>
</reference>
<proteinExistence type="inferred from homology"/>
<accession>A0A2G2Y3S2</accession>
<keyword evidence="2 6" id="KW-0732">Signal</keyword>
<keyword evidence="4" id="KW-1015">Disulfide bond</keyword>
<evidence type="ECO:0000259" key="7">
    <source>
        <dbReference type="SMART" id="SM00198"/>
    </source>
</evidence>
<comment type="similarity">
    <text evidence="1">Belongs to the CRISP family.</text>
</comment>
<name>A0A2G2Y3S2_CAPAN</name>
<evidence type="ECO:0000256" key="6">
    <source>
        <dbReference type="SAM" id="SignalP"/>
    </source>
</evidence>
<feature type="domain" description="SCP" evidence="7">
    <location>
        <begin position="205"/>
        <end position="336"/>
    </location>
</feature>
<evidence type="ECO:0000313" key="9">
    <source>
        <dbReference type="Proteomes" id="UP000222542"/>
    </source>
</evidence>
<dbReference type="InterPro" id="IPR018244">
    <property type="entry name" value="Allrgn_V5/Tpx1_CS"/>
</dbReference>
<dbReference type="Gramene" id="PHT64211">
    <property type="protein sequence ID" value="PHT64211"/>
    <property type="gene ID" value="T459_31881"/>
</dbReference>
<feature type="chain" id="PRO_5013727159" evidence="6">
    <location>
        <begin position="23"/>
        <end position="362"/>
    </location>
</feature>
<evidence type="ECO:0000256" key="4">
    <source>
        <dbReference type="ARBA" id="ARBA00023157"/>
    </source>
</evidence>
<keyword evidence="5" id="KW-0568">Pathogenesis-related protein</keyword>
<organism evidence="8 9">
    <name type="scientific">Capsicum annuum</name>
    <name type="common">Capsicum pepper</name>
    <dbReference type="NCBI Taxonomy" id="4072"/>
    <lineage>
        <taxon>Eukaryota</taxon>
        <taxon>Viridiplantae</taxon>
        <taxon>Streptophyta</taxon>
        <taxon>Embryophyta</taxon>
        <taxon>Tracheophyta</taxon>
        <taxon>Spermatophyta</taxon>
        <taxon>Magnoliopsida</taxon>
        <taxon>eudicotyledons</taxon>
        <taxon>Gunneridae</taxon>
        <taxon>Pentapetalae</taxon>
        <taxon>asterids</taxon>
        <taxon>lamiids</taxon>
        <taxon>Solanales</taxon>
        <taxon>Solanaceae</taxon>
        <taxon>Solanoideae</taxon>
        <taxon>Capsiceae</taxon>
        <taxon>Capsicum</taxon>
    </lineage>
</organism>
<dbReference type="InterPro" id="IPR035940">
    <property type="entry name" value="CAP_sf"/>
</dbReference>
<sequence>MKYSNLVACFIIIFSIFHSSQAQYSPEDYLIPHNEARRQVGVGPMTWNDTLVAFAQNYANQRIGDCGMIHSHGPYGECLAAAFPDLNASYAVKMWVDEKEWYDFKSNTCASGSGQVCGHYTQVIWRNSVRLGCARDRCNNGWYFITCNYDPPGNYIGQRPLGDVEAAAEQPSSDSPSKPQFMNIWIKFIHQLLRKIKPSLGYAQNSPQDYLNAHNEARREVGVGPLTWDNRLAAYAQNYANQRIGDCGMIHSHGPYGECLAFAFPDLDANYAVKLWIDEKQSYDFKSNTCAPGQVCGHYTQVIWRNSVRLGCARVQCNNGWYFITCNYDPPGNYIGQRPLGEVETEAEQPSYDFTSEPPTDV</sequence>
<dbReference type="GO" id="GO:0005615">
    <property type="term" value="C:extracellular space"/>
    <property type="evidence" value="ECO:0000318"/>
    <property type="project" value="GO_Central"/>
</dbReference>
<dbReference type="SMART" id="SM00198">
    <property type="entry name" value="SCP"/>
    <property type="match status" value="2"/>
</dbReference>
<dbReference type="FunFam" id="3.40.33.10:FF:000006">
    <property type="entry name" value="Putative pathogenesis-related protein 1"/>
    <property type="match status" value="2"/>
</dbReference>
<reference evidence="8 9" key="2">
    <citation type="journal article" date="2017" name="Genome Biol.">
        <title>New reference genome sequences of hot pepper reveal the massive evolution of plant disease-resistance genes by retroduplication.</title>
        <authorList>
            <person name="Kim S."/>
            <person name="Park J."/>
            <person name="Yeom S.I."/>
            <person name="Kim Y.M."/>
            <person name="Seo E."/>
            <person name="Kim K.T."/>
            <person name="Kim M.S."/>
            <person name="Lee J.M."/>
            <person name="Cheong K."/>
            <person name="Shin H.S."/>
            <person name="Kim S.B."/>
            <person name="Han K."/>
            <person name="Lee J."/>
            <person name="Park M."/>
            <person name="Lee H.A."/>
            <person name="Lee H.Y."/>
            <person name="Lee Y."/>
            <person name="Oh S."/>
            <person name="Lee J.H."/>
            <person name="Choi E."/>
            <person name="Choi E."/>
            <person name="Lee S.E."/>
            <person name="Jeon J."/>
            <person name="Kim H."/>
            <person name="Choi G."/>
            <person name="Song H."/>
            <person name="Lee J."/>
            <person name="Lee S.C."/>
            <person name="Kwon J.K."/>
            <person name="Lee H.Y."/>
            <person name="Koo N."/>
            <person name="Hong Y."/>
            <person name="Kim R.W."/>
            <person name="Kang W.H."/>
            <person name="Huh J.H."/>
            <person name="Kang B.C."/>
            <person name="Yang T.J."/>
            <person name="Lee Y.H."/>
            <person name="Bennetzen J.L."/>
            <person name="Choi D."/>
        </authorList>
    </citation>
    <scope>NUCLEOTIDE SEQUENCE [LARGE SCALE GENOMIC DNA]</scope>
    <source>
        <strain evidence="9">cv. CM334</strain>
    </source>
</reference>
<dbReference type="Gene3D" id="3.40.33.10">
    <property type="entry name" value="CAP"/>
    <property type="match status" value="2"/>
</dbReference>
<keyword evidence="3" id="KW-0611">Plant defense</keyword>
<evidence type="ECO:0000256" key="2">
    <source>
        <dbReference type="ARBA" id="ARBA00022729"/>
    </source>
</evidence>
<dbReference type="PRINTS" id="PR00837">
    <property type="entry name" value="V5TPXLIKE"/>
</dbReference>